<feature type="domain" description="Histone deacetylase interacting" evidence="7">
    <location>
        <begin position="589"/>
        <end position="700"/>
    </location>
</feature>
<keyword evidence="9" id="KW-1185">Reference proteome</keyword>
<comment type="caution">
    <text evidence="8">The sequence shown here is derived from an EMBL/GenBank/DDBJ whole genome shotgun (WGS) entry which is preliminary data.</text>
</comment>
<reference evidence="8" key="2">
    <citation type="submission" date="2021-04" db="EMBL/GenBank/DDBJ databases">
        <authorList>
            <person name="Podell S."/>
        </authorList>
    </citation>
    <scope>NUCLEOTIDE SEQUENCE</scope>
    <source>
        <strain evidence="8">Hildebrandi</strain>
    </source>
</reference>
<comment type="subcellular location">
    <subcellularLocation>
        <location evidence="1 5">Nucleus</location>
    </subcellularLocation>
</comment>
<evidence type="ECO:0000256" key="5">
    <source>
        <dbReference type="PROSITE-ProRule" id="PRU00810"/>
    </source>
</evidence>
<dbReference type="PANTHER" id="PTHR12346:SF0">
    <property type="entry name" value="SIN3A, ISOFORM G"/>
    <property type="match status" value="1"/>
</dbReference>
<keyword evidence="4 5" id="KW-0539">Nucleus</keyword>
<dbReference type="InterPro" id="IPR039774">
    <property type="entry name" value="Sin3-like"/>
</dbReference>
<dbReference type="PROSITE" id="PS51477">
    <property type="entry name" value="PAH"/>
    <property type="match status" value="2"/>
</dbReference>
<evidence type="ECO:0000259" key="7">
    <source>
        <dbReference type="SMART" id="SM00761"/>
    </source>
</evidence>
<sequence>MRELRVEDALLYLDQVKVEFGDRPHIYNEFLDIMKTFKTQQIDTPGVIRRVSNLFQGNRRLVLGFNTFLPEGYKIELPDGDGPPVAVFRAPGETITHVLTGSGGIIRHTEPNLPSVGAASGVEQKPPAMVGGRPVAGLPLAAGQGRGGPPGLEGLIVGRGTDGRPQQPGGISAAAAAAAVGFAGQPASVDQRGVIPSHIVGGPPGAVRGTGRPMEVAPPIQEAGRTGMVAGQVPMAGATNNNPKAPGAGAPTADAVQQPLEFDHAINYVTTIKKRFSDEPETYKKFLEILHTYQKEQRGIKEVLEEVSVLFSEHPDLLREFTFFLPDAVQSEAKTQLEVVVKEAEERKRLKTAAATAVPNQPPPVMQRAPAPRVTAPVTTSSTDARLPPQPVAAVSSSMIAFGATAPRSFEREKEIQRSAVYGKVTFGPSRPPRKNALNALQAAQKAGRPSMLPPLPPQPLTAESAFFERARQHLSRKELSPDKPSGRVKHTPYAEFLKSLHLYACGILNKEELVMMLRGLFVQGHAPKSGINAGGGASNPSIMNDAHELMKEFEEVLIGRGPYANQQNRQKDKSRYGCKRTRDFDFKDSKRPTPSYVEYPKDYPVGLFITHTGQTDDDSKVQNHTLFCVGAEDQSTSNASPEDYDAVRIRCNTYEEAMFKIEDERFEVDMAIERNALAMRQIEPIAEEVQMLREGEEKDGQPIGRLQYKLNNRTLNSIQINAIGRVYGENGDEVIQHLARNPLSVLPIVYQRLRQKDQEWRKQKSEMMPRWKSGCEANYEGSMDYLCYPKRRALERRFGLEHLREECKLAREYCSNPDKSTGGGAVSFGLSVPDRSAVMYEPYVVVEMKLESPVHHDAVKLLMQYVNKKCLGMRDVQEKIGRIWTEFMISFFGYPSNWVIDEARESFCGKINDVVVKYVSGQRVQTSLGVGTIQAFLNTDAGPRYRVKLPFGSAVLQPYAILHNVDARDGSKYFRRDEEMVKESNGGRNGDTSVTVDQKFKVLFGSDNIYLFLRLYAFLVSLLDEVQEYLQANPTAFDPSQAYYNPIKSGSSDTMMQKVSKLDYGAVISNLRKVVDKATTPKEFETFCRRVNRDIVYKMAALPRLVEKCGDMMIKVSEEELLPRLFDLCQYTGQNPVSLRNACLVISLDVSYRIQYNTTNGRLYFSYLPGGEELSTVPVGDDDDDDDDDDEEMEDGEAEDDFEDDDDMDLENEEEDLREAKRMKR</sequence>
<dbReference type="OrthoDB" id="10265969at2759"/>
<evidence type="ECO:0000256" key="3">
    <source>
        <dbReference type="ARBA" id="ARBA00022737"/>
    </source>
</evidence>
<accession>A0A9K3KM75</accession>
<feature type="region of interest" description="Disordered" evidence="6">
    <location>
        <begin position="352"/>
        <end position="371"/>
    </location>
</feature>
<dbReference type="Pfam" id="PF02671">
    <property type="entry name" value="PAH"/>
    <property type="match status" value="2"/>
</dbReference>
<dbReference type="FunFam" id="1.20.1160.11:FF:000003">
    <property type="entry name" value="Paired amphipathic helix SIN3-like protein"/>
    <property type="match status" value="1"/>
</dbReference>
<dbReference type="GO" id="GO:0003714">
    <property type="term" value="F:transcription corepressor activity"/>
    <property type="evidence" value="ECO:0007669"/>
    <property type="project" value="InterPro"/>
</dbReference>
<dbReference type="Pfam" id="PF08295">
    <property type="entry name" value="Sin3_corepress"/>
    <property type="match status" value="1"/>
</dbReference>
<reference evidence="8" key="1">
    <citation type="journal article" date="2021" name="Sci. Rep.">
        <title>Diploid genomic architecture of Nitzschia inconspicua, an elite biomass production diatom.</title>
        <authorList>
            <person name="Oliver A."/>
            <person name="Podell S."/>
            <person name="Pinowska A."/>
            <person name="Traller J.C."/>
            <person name="Smith S.R."/>
            <person name="McClure R."/>
            <person name="Beliaev A."/>
            <person name="Bohutskyi P."/>
            <person name="Hill E.A."/>
            <person name="Rabines A."/>
            <person name="Zheng H."/>
            <person name="Allen L.Z."/>
            <person name="Kuo A."/>
            <person name="Grigoriev I.V."/>
            <person name="Allen A.E."/>
            <person name="Hazlebeck D."/>
            <person name="Allen E.E."/>
        </authorList>
    </citation>
    <scope>NUCLEOTIDE SEQUENCE</scope>
    <source>
        <strain evidence="8">Hildebrandi</strain>
    </source>
</reference>
<protein>
    <submittedName>
        <fullName evidence="8">Paired amphipathic helix repeat-containing protein</fullName>
    </submittedName>
</protein>
<evidence type="ECO:0000313" key="8">
    <source>
        <dbReference type="EMBL" id="KAG7345363.1"/>
    </source>
</evidence>
<dbReference type="GO" id="GO:0000785">
    <property type="term" value="C:chromatin"/>
    <property type="evidence" value="ECO:0007669"/>
    <property type="project" value="TreeGrafter"/>
</dbReference>
<evidence type="ECO:0000256" key="6">
    <source>
        <dbReference type="SAM" id="MobiDB-lite"/>
    </source>
</evidence>
<dbReference type="FunFam" id="1.20.1160.11:FF:000001">
    <property type="entry name" value="Paired amphipathic helix protein Sin3"/>
    <property type="match status" value="1"/>
</dbReference>
<feature type="region of interest" description="Disordered" evidence="6">
    <location>
        <begin position="1175"/>
        <end position="1226"/>
    </location>
</feature>
<gene>
    <name evidence="8" type="ORF">IV203_032894</name>
</gene>
<evidence type="ECO:0000256" key="2">
    <source>
        <dbReference type="ARBA" id="ARBA00022491"/>
    </source>
</evidence>
<proteinExistence type="predicted"/>
<evidence type="ECO:0000313" key="9">
    <source>
        <dbReference type="Proteomes" id="UP000693970"/>
    </source>
</evidence>
<dbReference type="SMART" id="SM00761">
    <property type="entry name" value="HDAC_interact"/>
    <property type="match status" value="1"/>
</dbReference>
<keyword evidence="2" id="KW-0678">Repressor</keyword>
<keyword evidence="3" id="KW-0677">Repeat</keyword>
<dbReference type="PANTHER" id="PTHR12346">
    <property type="entry name" value="SIN3B-RELATED"/>
    <property type="match status" value="1"/>
</dbReference>
<dbReference type="Proteomes" id="UP000693970">
    <property type="component" value="Unassembled WGS sequence"/>
</dbReference>
<evidence type="ECO:0000256" key="1">
    <source>
        <dbReference type="ARBA" id="ARBA00004123"/>
    </source>
</evidence>
<feature type="compositionally biased region" description="Acidic residues" evidence="6">
    <location>
        <begin position="1181"/>
        <end position="1218"/>
    </location>
</feature>
<dbReference type="AlphaFoldDB" id="A0A9K3KM75"/>
<dbReference type="EMBL" id="JAGRRH010000022">
    <property type="protein sequence ID" value="KAG7345363.1"/>
    <property type="molecule type" value="Genomic_DNA"/>
</dbReference>
<dbReference type="InterPro" id="IPR003822">
    <property type="entry name" value="PAH"/>
</dbReference>
<dbReference type="GO" id="GO:0000122">
    <property type="term" value="P:negative regulation of transcription by RNA polymerase II"/>
    <property type="evidence" value="ECO:0007669"/>
    <property type="project" value="TreeGrafter"/>
</dbReference>
<organism evidence="8 9">
    <name type="scientific">Nitzschia inconspicua</name>
    <dbReference type="NCBI Taxonomy" id="303405"/>
    <lineage>
        <taxon>Eukaryota</taxon>
        <taxon>Sar</taxon>
        <taxon>Stramenopiles</taxon>
        <taxon>Ochrophyta</taxon>
        <taxon>Bacillariophyta</taxon>
        <taxon>Bacillariophyceae</taxon>
        <taxon>Bacillariophycidae</taxon>
        <taxon>Bacillariales</taxon>
        <taxon>Bacillariaceae</taxon>
        <taxon>Nitzschia</taxon>
    </lineage>
</organism>
<name>A0A9K3KM75_9STRA</name>
<dbReference type="GO" id="GO:0000118">
    <property type="term" value="C:histone deacetylase complex"/>
    <property type="evidence" value="ECO:0007669"/>
    <property type="project" value="TreeGrafter"/>
</dbReference>
<dbReference type="InterPro" id="IPR013194">
    <property type="entry name" value="HDAC_interact_dom"/>
</dbReference>
<evidence type="ECO:0000256" key="4">
    <source>
        <dbReference type="ARBA" id="ARBA00023242"/>
    </source>
</evidence>
<feature type="region of interest" description="Disordered" evidence="6">
    <location>
        <begin position="440"/>
        <end position="461"/>
    </location>
</feature>